<proteinExistence type="predicted"/>
<keyword evidence="2" id="KW-1185">Reference proteome</keyword>
<accession>A0AAE1YMX0</accession>
<name>A0AAE1YMX0_9LAMI</name>
<dbReference type="Proteomes" id="UP001293254">
    <property type="component" value="Unassembled WGS sequence"/>
</dbReference>
<organism evidence="1 2">
    <name type="scientific">Sesamum alatum</name>
    <dbReference type="NCBI Taxonomy" id="300844"/>
    <lineage>
        <taxon>Eukaryota</taxon>
        <taxon>Viridiplantae</taxon>
        <taxon>Streptophyta</taxon>
        <taxon>Embryophyta</taxon>
        <taxon>Tracheophyta</taxon>
        <taxon>Spermatophyta</taxon>
        <taxon>Magnoliopsida</taxon>
        <taxon>eudicotyledons</taxon>
        <taxon>Gunneridae</taxon>
        <taxon>Pentapetalae</taxon>
        <taxon>asterids</taxon>
        <taxon>lamiids</taxon>
        <taxon>Lamiales</taxon>
        <taxon>Pedaliaceae</taxon>
        <taxon>Sesamum</taxon>
    </lineage>
</organism>
<evidence type="ECO:0000313" key="1">
    <source>
        <dbReference type="EMBL" id="KAK4433365.1"/>
    </source>
</evidence>
<dbReference type="EMBL" id="JACGWO010000003">
    <property type="protein sequence ID" value="KAK4433365.1"/>
    <property type="molecule type" value="Genomic_DNA"/>
</dbReference>
<protein>
    <submittedName>
        <fullName evidence="1">Uncharacterized protein</fullName>
    </submittedName>
</protein>
<comment type="caution">
    <text evidence="1">The sequence shown here is derived from an EMBL/GenBank/DDBJ whole genome shotgun (WGS) entry which is preliminary data.</text>
</comment>
<reference evidence="1" key="1">
    <citation type="submission" date="2020-06" db="EMBL/GenBank/DDBJ databases">
        <authorList>
            <person name="Li T."/>
            <person name="Hu X."/>
            <person name="Zhang T."/>
            <person name="Song X."/>
            <person name="Zhang H."/>
            <person name="Dai N."/>
            <person name="Sheng W."/>
            <person name="Hou X."/>
            <person name="Wei L."/>
        </authorList>
    </citation>
    <scope>NUCLEOTIDE SEQUENCE</scope>
    <source>
        <strain evidence="1">3651</strain>
        <tissue evidence="1">Leaf</tissue>
    </source>
</reference>
<evidence type="ECO:0000313" key="2">
    <source>
        <dbReference type="Proteomes" id="UP001293254"/>
    </source>
</evidence>
<gene>
    <name evidence="1" type="ORF">Salat_1098800</name>
</gene>
<reference evidence="1" key="2">
    <citation type="journal article" date="2024" name="Plant">
        <title>Genomic evolution and insights into agronomic trait innovations of Sesamum species.</title>
        <authorList>
            <person name="Miao H."/>
            <person name="Wang L."/>
            <person name="Qu L."/>
            <person name="Liu H."/>
            <person name="Sun Y."/>
            <person name="Le M."/>
            <person name="Wang Q."/>
            <person name="Wei S."/>
            <person name="Zheng Y."/>
            <person name="Lin W."/>
            <person name="Duan Y."/>
            <person name="Cao H."/>
            <person name="Xiong S."/>
            <person name="Wang X."/>
            <person name="Wei L."/>
            <person name="Li C."/>
            <person name="Ma Q."/>
            <person name="Ju M."/>
            <person name="Zhao R."/>
            <person name="Li G."/>
            <person name="Mu C."/>
            <person name="Tian Q."/>
            <person name="Mei H."/>
            <person name="Zhang T."/>
            <person name="Gao T."/>
            <person name="Zhang H."/>
        </authorList>
    </citation>
    <scope>NUCLEOTIDE SEQUENCE</scope>
    <source>
        <strain evidence="1">3651</strain>
    </source>
</reference>
<dbReference type="AlphaFoldDB" id="A0AAE1YMX0"/>
<sequence>MGCSAAKTEVRSAAKTEVRSARRSLRQVAVHRRKLRYVRRQKMEVFSPAKMEVCSSAEMEVLVRPKKWTSPFACLKSSGIGGRRSSFVAVRLPQVVGQWLGFLHSLFAVRGSPLAVRGSPLAVRRSPFSVRRSLDLGEDCSLDLGKS</sequence>